<dbReference type="PANTHER" id="PTHR36923:SF3">
    <property type="entry name" value="FERREDOXIN"/>
    <property type="match status" value="1"/>
</dbReference>
<gene>
    <name evidence="9" type="ORF">ACFPET_14090</name>
</gene>
<proteinExistence type="predicted"/>
<comment type="caution">
    <text evidence="9">The sequence shown here is derived from an EMBL/GenBank/DDBJ whole genome shotgun (WGS) entry which is preliminary data.</text>
</comment>
<evidence type="ECO:0000256" key="4">
    <source>
        <dbReference type="ARBA" id="ARBA00022982"/>
    </source>
</evidence>
<evidence type="ECO:0000256" key="8">
    <source>
        <dbReference type="RuleBase" id="RU368020"/>
    </source>
</evidence>
<dbReference type="InterPro" id="IPR001080">
    <property type="entry name" value="3Fe4S_ferredoxin"/>
</dbReference>
<evidence type="ECO:0000256" key="1">
    <source>
        <dbReference type="ARBA" id="ARBA00001927"/>
    </source>
</evidence>
<evidence type="ECO:0000256" key="6">
    <source>
        <dbReference type="ARBA" id="ARBA00023014"/>
    </source>
</evidence>
<dbReference type="PRINTS" id="PR00352">
    <property type="entry name" value="3FE4SFRDOXIN"/>
</dbReference>
<dbReference type="PANTHER" id="PTHR36923">
    <property type="entry name" value="FERREDOXIN"/>
    <property type="match status" value="1"/>
</dbReference>
<keyword evidence="3 8" id="KW-0479">Metal-binding</keyword>
<evidence type="ECO:0000313" key="10">
    <source>
        <dbReference type="Proteomes" id="UP001595823"/>
    </source>
</evidence>
<dbReference type="Gene3D" id="3.30.70.20">
    <property type="match status" value="1"/>
</dbReference>
<accession>A0ABV8U122</accession>
<keyword evidence="5 8" id="KW-0408">Iron</keyword>
<comment type="cofactor">
    <cofactor evidence="1">
        <name>[3Fe-4S] cluster</name>
        <dbReference type="ChEBI" id="CHEBI:21137"/>
    </cofactor>
</comment>
<evidence type="ECO:0000256" key="7">
    <source>
        <dbReference type="ARBA" id="ARBA00023291"/>
    </source>
</evidence>
<dbReference type="SUPFAM" id="SSF54862">
    <property type="entry name" value="4Fe-4S ferredoxins"/>
    <property type="match status" value="1"/>
</dbReference>
<keyword evidence="4 8" id="KW-0249">Electron transport</keyword>
<keyword evidence="2 8" id="KW-0813">Transport</keyword>
<dbReference type="Pfam" id="PF13370">
    <property type="entry name" value="Fer4_13"/>
    <property type="match status" value="1"/>
</dbReference>
<protein>
    <recommendedName>
        <fullName evidence="8">Ferredoxin</fullName>
    </recommendedName>
</protein>
<evidence type="ECO:0000256" key="2">
    <source>
        <dbReference type="ARBA" id="ARBA00022448"/>
    </source>
</evidence>
<dbReference type="InterPro" id="IPR051269">
    <property type="entry name" value="Fe-S_cluster_ET"/>
</dbReference>
<keyword evidence="10" id="KW-1185">Reference proteome</keyword>
<sequence>MTEVRISVDQEVCASAGTCAFTVPAVFDQDDEDGRVVVLREEVVGGGLAEDVRTAIMLCPSGAIREAEEG</sequence>
<comment type="function">
    <text evidence="8">Ferredoxins are iron-sulfur proteins that transfer electrons in a wide variety of metabolic reactions.</text>
</comment>
<organism evidence="9 10">
    <name type="scientific">Salininema proteolyticum</name>
    <dbReference type="NCBI Taxonomy" id="1607685"/>
    <lineage>
        <taxon>Bacteria</taxon>
        <taxon>Bacillati</taxon>
        <taxon>Actinomycetota</taxon>
        <taxon>Actinomycetes</taxon>
        <taxon>Glycomycetales</taxon>
        <taxon>Glycomycetaceae</taxon>
        <taxon>Salininema</taxon>
    </lineage>
</organism>
<evidence type="ECO:0000256" key="3">
    <source>
        <dbReference type="ARBA" id="ARBA00022723"/>
    </source>
</evidence>
<reference evidence="10" key="1">
    <citation type="journal article" date="2019" name="Int. J. Syst. Evol. Microbiol.">
        <title>The Global Catalogue of Microorganisms (GCM) 10K type strain sequencing project: providing services to taxonomists for standard genome sequencing and annotation.</title>
        <authorList>
            <consortium name="The Broad Institute Genomics Platform"/>
            <consortium name="The Broad Institute Genome Sequencing Center for Infectious Disease"/>
            <person name="Wu L."/>
            <person name="Ma J."/>
        </authorList>
    </citation>
    <scope>NUCLEOTIDE SEQUENCE [LARGE SCALE GENOMIC DNA]</scope>
    <source>
        <strain evidence="10">IBRC-M 10908</strain>
    </source>
</reference>
<name>A0ABV8U122_9ACTN</name>
<evidence type="ECO:0000256" key="5">
    <source>
        <dbReference type="ARBA" id="ARBA00023004"/>
    </source>
</evidence>
<evidence type="ECO:0000313" key="9">
    <source>
        <dbReference type="EMBL" id="MFC4336333.1"/>
    </source>
</evidence>
<keyword evidence="7" id="KW-0003">3Fe-4S</keyword>
<dbReference type="Proteomes" id="UP001595823">
    <property type="component" value="Unassembled WGS sequence"/>
</dbReference>
<dbReference type="EMBL" id="JBHSDK010000018">
    <property type="protein sequence ID" value="MFC4336333.1"/>
    <property type="molecule type" value="Genomic_DNA"/>
</dbReference>
<dbReference type="RefSeq" id="WP_380622151.1">
    <property type="nucleotide sequence ID" value="NZ_JBHSDK010000018.1"/>
</dbReference>
<keyword evidence="6 8" id="KW-0411">Iron-sulfur</keyword>